<dbReference type="FunFam" id="1.20.1250.20:FF:000082">
    <property type="entry name" value="MFS multidrug transporter, putative"/>
    <property type="match status" value="1"/>
</dbReference>
<comment type="caution">
    <text evidence="9">The sequence shown here is derived from an EMBL/GenBank/DDBJ whole genome shotgun (WGS) entry which is preliminary data.</text>
</comment>
<keyword evidence="5 7" id="KW-0472">Membrane</keyword>
<feature type="transmembrane region" description="Helical" evidence="7">
    <location>
        <begin position="401"/>
        <end position="422"/>
    </location>
</feature>
<dbReference type="EMBL" id="VNKQ01000002">
    <property type="protein sequence ID" value="KAG0652794.1"/>
    <property type="molecule type" value="Genomic_DNA"/>
</dbReference>
<feature type="domain" description="Major facilitator superfamily (MFS) profile" evidence="8">
    <location>
        <begin position="60"/>
        <end position="493"/>
    </location>
</feature>
<dbReference type="Pfam" id="PF07690">
    <property type="entry name" value="MFS_1"/>
    <property type="match status" value="1"/>
</dbReference>
<evidence type="ECO:0000259" key="8">
    <source>
        <dbReference type="PROSITE" id="PS50850"/>
    </source>
</evidence>
<dbReference type="InterPro" id="IPR036259">
    <property type="entry name" value="MFS_trans_sf"/>
</dbReference>
<organism evidence="9 10">
    <name type="scientific">Hyphodiscus hymeniophilus</name>
    <dbReference type="NCBI Taxonomy" id="353542"/>
    <lineage>
        <taxon>Eukaryota</taxon>
        <taxon>Fungi</taxon>
        <taxon>Dikarya</taxon>
        <taxon>Ascomycota</taxon>
        <taxon>Pezizomycotina</taxon>
        <taxon>Leotiomycetes</taxon>
        <taxon>Helotiales</taxon>
        <taxon>Hyphodiscaceae</taxon>
        <taxon>Hyphodiscus</taxon>
    </lineage>
</organism>
<evidence type="ECO:0000256" key="3">
    <source>
        <dbReference type="ARBA" id="ARBA00022692"/>
    </source>
</evidence>
<keyword evidence="3 7" id="KW-0812">Transmembrane</keyword>
<feature type="transmembrane region" description="Helical" evidence="7">
    <location>
        <begin position="285"/>
        <end position="311"/>
    </location>
</feature>
<dbReference type="SUPFAM" id="SSF103473">
    <property type="entry name" value="MFS general substrate transporter"/>
    <property type="match status" value="1"/>
</dbReference>
<dbReference type="PROSITE" id="PS50850">
    <property type="entry name" value="MFS"/>
    <property type="match status" value="1"/>
</dbReference>
<sequence>MSSTGGSRDVEKEPSSTLDDPEKFENGTRASSLPVDPTDWNGADDPLNPLNWPAWKRNFHVVPPALISFSCTLGSSIYSPAFPVIQHDFHVGPTVALLPLSFYVLALGFGPLLAAPMSETYGRHVVYLVSTPVGALFTLGAGFSQNIWTLCILRFFAGLTFSPSLAIGAGSIADVNKAEHRAAPSTLYILSPFLGPALGPVIGSFVTVRKNWRWTQWTIIFFAILSMIVTVFAEETYKKTLIQRRNKKLGLPPPPTPFASSAAKIKFLLTVTLTRPLHMLFTEPIVGFLSLYVAFNFSILFSFFAAFPYVFESVYGFDTEQSGLVFLAIGVGCSLAVPTVLICDRLLYQPRVRISHEEGRKGIVPPEHRLYPAMMGSFGLPIGLFWFAWTARSGVSWASPVVSAVPFAWGNLSIFVATAMYLMDTYQALTGASAMAANGLLRYAFGAAFPLFTLQMYERLGINWATSLLAFVTVALMPIPWVIFKFGHFIRGRSQYDTLKA</sequence>
<dbReference type="PANTHER" id="PTHR23502:SF38">
    <property type="entry name" value="POLYAMINE TRANSPORTER 4"/>
    <property type="match status" value="1"/>
</dbReference>
<feature type="transmembrane region" description="Helical" evidence="7">
    <location>
        <begin position="434"/>
        <end position="452"/>
    </location>
</feature>
<feature type="transmembrane region" description="Helical" evidence="7">
    <location>
        <begin position="464"/>
        <end position="484"/>
    </location>
</feature>
<feature type="transmembrane region" description="Helical" evidence="7">
    <location>
        <begin position="91"/>
        <end position="113"/>
    </location>
</feature>
<accession>A0A9P6VS39</accession>
<dbReference type="GO" id="GO:0015606">
    <property type="term" value="F:spermidine transmembrane transporter activity"/>
    <property type="evidence" value="ECO:0007669"/>
    <property type="project" value="TreeGrafter"/>
</dbReference>
<feature type="region of interest" description="Disordered" evidence="6">
    <location>
        <begin position="1"/>
        <end position="40"/>
    </location>
</feature>
<evidence type="ECO:0000256" key="1">
    <source>
        <dbReference type="ARBA" id="ARBA00004141"/>
    </source>
</evidence>
<dbReference type="OrthoDB" id="3936150at2759"/>
<gene>
    <name evidence="9" type="ORF">D0Z07_0057</name>
</gene>
<feature type="transmembrane region" description="Helical" evidence="7">
    <location>
        <begin position="155"/>
        <end position="175"/>
    </location>
</feature>
<protein>
    <submittedName>
        <fullName evidence="9">Polyamine transporter 4</fullName>
    </submittedName>
</protein>
<evidence type="ECO:0000256" key="7">
    <source>
        <dbReference type="SAM" id="Phobius"/>
    </source>
</evidence>
<evidence type="ECO:0000313" key="10">
    <source>
        <dbReference type="Proteomes" id="UP000785200"/>
    </source>
</evidence>
<feature type="transmembrane region" description="Helical" evidence="7">
    <location>
        <begin position="323"/>
        <end position="348"/>
    </location>
</feature>
<evidence type="ECO:0000256" key="2">
    <source>
        <dbReference type="ARBA" id="ARBA00008335"/>
    </source>
</evidence>
<dbReference type="InterPro" id="IPR020846">
    <property type="entry name" value="MFS_dom"/>
</dbReference>
<reference evidence="9" key="1">
    <citation type="submission" date="2019-07" db="EMBL/GenBank/DDBJ databases">
        <title>Hyphodiscus hymeniophilus genome sequencing and assembly.</title>
        <authorList>
            <person name="Kramer G."/>
            <person name="Nodwell J."/>
        </authorList>
    </citation>
    <scope>NUCLEOTIDE SEQUENCE</scope>
    <source>
        <strain evidence="9">ATCC 34498</strain>
    </source>
</reference>
<feature type="transmembrane region" description="Helical" evidence="7">
    <location>
        <begin position="65"/>
        <end position="85"/>
    </location>
</feature>
<feature type="compositionally biased region" description="Basic and acidic residues" evidence="6">
    <location>
        <begin position="8"/>
        <end position="26"/>
    </location>
</feature>
<dbReference type="GO" id="GO:0000297">
    <property type="term" value="F:spermine transmembrane transporter activity"/>
    <property type="evidence" value="ECO:0007669"/>
    <property type="project" value="TreeGrafter"/>
</dbReference>
<name>A0A9P6VS39_9HELO</name>
<feature type="transmembrane region" description="Helical" evidence="7">
    <location>
        <begin position="369"/>
        <end position="389"/>
    </location>
</feature>
<comment type="similarity">
    <text evidence="2">Belongs to the major facilitator superfamily.</text>
</comment>
<dbReference type="PANTHER" id="PTHR23502">
    <property type="entry name" value="MAJOR FACILITATOR SUPERFAMILY"/>
    <property type="match status" value="1"/>
</dbReference>
<evidence type="ECO:0000256" key="4">
    <source>
        <dbReference type="ARBA" id="ARBA00022989"/>
    </source>
</evidence>
<dbReference type="Gene3D" id="1.20.1250.20">
    <property type="entry name" value="MFS general substrate transporter like domains"/>
    <property type="match status" value="1"/>
</dbReference>
<dbReference type="Proteomes" id="UP000785200">
    <property type="component" value="Unassembled WGS sequence"/>
</dbReference>
<dbReference type="CDD" id="cd17323">
    <property type="entry name" value="MFS_Tpo1_MDR_like"/>
    <property type="match status" value="1"/>
</dbReference>
<evidence type="ECO:0000313" key="9">
    <source>
        <dbReference type="EMBL" id="KAG0652794.1"/>
    </source>
</evidence>
<evidence type="ECO:0000256" key="6">
    <source>
        <dbReference type="SAM" id="MobiDB-lite"/>
    </source>
</evidence>
<keyword evidence="10" id="KW-1185">Reference proteome</keyword>
<feature type="transmembrane region" description="Helical" evidence="7">
    <location>
        <begin position="125"/>
        <end position="143"/>
    </location>
</feature>
<dbReference type="InterPro" id="IPR011701">
    <property type="entry name" value="MFS"/>
</dbReference>
<feature type="transmembrane region" description="Helical" evidence="7">
    <location>
        <begin position="187"/>
        <end position="208"/>
    </location>
</feature>
<dbReference type="GO" id="GO:0005886">
    <property type="term" value="C:plasma membrane"/>
    <property type="evidence" value="ECO:0007669"/>
    <property type="project" value="TreeGrafter"/>
</dbReference>
<proteinExistence type="inferred from homology"/>
<dbReference type="AlphaFoldDB" id="A0A9P6VS39"/>
<feature type="transmembrane region" description="Helical" evidence="7">
    <location>
        <begin position="214"/>
        <end position="233"/>
    </location>
</feature>
<keyword evidence="4 7" id="KW-1133">Transmembrane helix</keyword>
<comment type="subcellular location">
    <subcellularLocation>
        <location evidence="1">Membrane</location>
        <topology evidence="1">Multi-pass membrane protein</topology>
    </subcellularLocation>
</comment>
<evidence type="ECO:0000256" key="5">
    <source>
        <dbReference type="ARBA" id="ARBA00023136"/>
    </source>
</evidence>